<dbReference type="Proteomes" id="UP000663937">
    <property type="component" value="Chromosome"/>
</dbReference>
<sequence>MQVRPDPTARSQPLGSAGKAQPGSAPDPFEVLRVQIRLGALAEEVRALERNGGLYARGHHLKATQAAYDALLIEACVLAGIAIAGGARATVPQDEIERFREEVELASRGWSW</sequence>
<dbReference type="EMBL" id="CP071868">
    <property type="protein sequence ID" value="QTE31212.1"/>
    <property type="molecule type" value="Genomic_DNA"/>
</dbReference>
<dbReference type="AlphaFoldDB" id="A0A8A4ZGP7"/>
<organism evidence="2 3">
    <name type="scientific">Pengzhenrongella sicca</name>
    <dbReference type="NCBI Taxonomy" id="2819238"/>
    <lineage>
        <taxon>Bacteria</taxon>
        <taxon>Bacillati</taxon>
        <taxon>Actinomycetota</taxon>
        <taxon>Actinomycetes</taxon>
        <taxon>Micrococcales</taxon>
        <taxon>Pengzhenrongella</taxon>
    </lineage>
</organism>
<protein>
    <submittedName>
        <fullName evidence="2">Uncharacterized protein</fullName>
    </submittedName>
</protein>
<accession>A0A8A4ZGP7</accession>
<dbReference type="KEGG" id="psic:J4E96_00300"/>
<proteinExistence type="predicted"/>
<gene>
    <name evidence="2" type="ORF">J4E96_00300</name>
</gene>
<keyword evidence="3" id="KW-1185">Reference proteome</keyword>
<evidence type="ECO:0000313" key="2">
    <source>
        <dbReference type="EMBL" id="QTE31212.1"/>
    </source>
</evidence>
<evidence type="ECO:0000313" key="3">
    <source>
        <dbReference type="Proteomes" id="UP000663937"/>
    </source>
</evidence>
<name>A0A8A4ZGP7_9MICO</name>
<reference evidence="2" key="1">
    <citation type="submission" date="2021-03" db="EMBL/GenBank/DDBJ databases">
        <title>Pengzhenrongella sicca gen. nov., sp. nov., a new member of suborder Micrococcineae isolated from High-Arctic tundra soil.</title>
        <authorList>
            <person name="Peng F."/>
        </authorList>
    </citation>
    <scope>NUCLEOTIDE SEQUENCE</scope>
    <source>
        <strain evidence="2">LRZ-2</strain>
    </source>
</reference>
<evidence type="ECO:0000256" key="1">
    <source>
        <dbReference type="SAM" id="MobiDB-lite"/>
    </source>
</evidence>
<feature type="region of interest" description="Disordered" evidence="1">
    <location>
        <begin position="1"/>
        <end position="26"/>
    </location>
</feature>